<gene>
    <name evidence="2" type="ORF">N2K84_06115</name>
</gene>
<name>A0AA42C4Z7_9BACT</name>
<dbReference type="Pfam" id="PF01814">
    <property type="entry name" value="Hemerythrin"/>
    <property type="match status" value="1"/>
</dbReference>
<evidence type="ECO:0000259" key="1">
    <source>
        <dbReference type="Pfam" id="PF01814"/>
    </source>
</evidence>
<proteinExistence type="predicted"/>
<accession>A0AA42C4Z7</accession>
<feature type="domain" description="Hemerythrin-like" evidence="1">
    <location>
        <begin position="6"/>
        <end position="110"/>
    </location>
</feature>
<protein>
    <recommendedName>
        <fullName evidence="1">Hemerythrin-like domain-containing protein</fullName>
    </recommendedName>
</protein>
<keyword evidence="3" id="KW-1185">Reference proteome</keyword>
<dbReference type="Proteomes" id="UP001163821">
    <property type="component" value="Unassembled WGS sequence"/>
</dbReference>
<dbReference type="RefSeq" id="WP_282590905.1">
    <property type="nucleotide sequence ID" value="NZ_JAPAAF010000006.1"/>
</dbReference>
<dbReference type="InterPro" id="IPR012312">
    <property type="entry name" value="Hemerythrin-like"/>
</dbReference>
<reference evidence="2" key="1">
    <citation type="submission" date="2022-10" db="EMBL/GenBank/DDBJ databases">
        <title>Gaoshiqiia sediminis gen. nov., sp. nov., isolated from coastal sediment.</title>
        <authorList>
            <person name="Yu W.X."/>
            <person name="Mu D.S."/>
            <person name="Du J.Z."/>
            <person name="Liang Y.Q."/>
        </authorList>
    </citation>
    <scope>NUCLEOTIDE SEQUENCE</scope>
    <source>
        <strain evidence="2">A06</strain>
    </source>
</reference>
<comment type="caution">
    <text evidence="2">The sequence shown here is derived from an EMBL/GenBank/DDBJ whole genome shotgun (WGS) entry which is preliminary data.</text>
</comment>
<evidence type="ECO:0000313" key="2">
    <source>
        <dbReference type="EMBL" id="MCW0482298.1"/>
    </source>
</evidence>
<organism evidence="2 3">
    <name type="scientific">Gaoshiqia sediminis</name>
    <dbReference type="NCBI Taxonomy" id="2986998"/>
    <lineage>
        <taxon>Bacteria</taxon>
        <taxon>Pseudomonadati</taxon>
        <taxon>Bacteroidota</taxon>
        <taxon>Bacteroidia</taxon>
        <taxon>Marinilabiliales</taxon>
        <taxon>Prolixibacteraceae</taxon>
        <taxon>Gaoshiqia</taxon>
    </lineage>
</organism>
<evidence type="ECO:0000313" key="3">
    <source>
        <dbReference type="Proteomes" id="UP001163821"/>
    </source>
</evidence>
<sequence length="166" mass="19613">MEINNFIEEFRNDHVFMRNLLLQMTEACLKKDKKKATASLNQLNAFAGPHYRFEEEVLFKELLPVLGSEYIHKLFTDHDFVIARIHRLIEIFTSDYLAEPDFEEGIVLLQSLQLQLIECESICPKMKSFGMKKSLRLLEVMNEIRMKSKDLTSWAESERNREKLKI</sequence>
<dbReference type="EMBL" id="JAPAAF010000006">
    <property type="protein sequence ID" value="MCW0482298.1"/>
    <property type="molecule type" value="Genomic_DNA"/>
</dbReference>
<dbReference type="AlphaFoldDB" id="A0AA42C4Z7"/>